<dbReference type="AlphaFoldDB" id="A0A0W8FKK7"/>
<gene>
    <name evidence="1" type="ORF">ASZ90_008897</name>
</gene>
<evidence type="ECO:0000313" key="1">
    <source>
        <dbReference type="EMBL" id="KUG21348.1"/>
    </source>
</evidence>
<reference evidence="1" key="1">
    <citation type="journal article" date="2015" name="Proc. Natl. Acad. Sci. U.S.A.">
        <title>Networks of energetic and metabolic interactions define dynamics in microbial communities.</title>
        <authorList>
            <person name="Embree M."/>
            <person name="Liu J.K."/>
            <person name="Al-Bassam M.M."/>
            <person name="Zengler K."/>
        </authorList>
    </citation>
    <scope>NUCLEOTIDE SEQUENCE</scope>
</reference>
<proteinExistence type="predicted"/>
<organism evidence="1">
    <name type="scientific">hydrocarbon metagenome</name>
    <dbReference type="NCBI Taxonomy" id="938273"/>
    <lineage>
        <taxon>unclassified sequences</taxon>
        <taxon>metagenomes</taxon>
        <taxon>ecological metagenomes</taxon>
    </lineage>
</organism>
<accession>A0A0W8FKK7</accession>
<sequence>MQREGYHGIPATFRSNLHNIRLSLYLPAGAAAGRLERRYAAFCIAF</sequence>
<dbReference type="EMBL" id="LNQE01001070">
    <property type="protein sequence ID" value="KUG21348.1"/>
    <property type="molecule type" value="Genomic_DNA"/>
</dbReference>
<name>A0A0W8FKK7_9ZZZZ</name>
<protein>
    <submittedName>
        <fullName evidence="1">Uncharacterized protein</fullName>
    </submittedName>
</protein>
<comment type="caution">
    <text evidence="1">The sequence shown here is derived from an EMBL/GenBank/DDBJ whole genome shotgun (WGS) entry which is preliminary data.</text>
</comment>